<reference evidence="1 2" key="1">
    <citation type="journal article" date="2012" name="Eukaryot. Cell">
        <title>Genome sequence of the fungus Glarea lozoyensis: the first genome sequence of a species from the Helotiaceae family.</title>
        <authorList>
            <person name="Youssar L."/>
            <person name="Gruening B.A."/>
            <person name="Erxleben A."/>
            <person name="Guenther S."/>
            <person name="Huettel W."/>
        </authorList>
    </citation>
    <scope>NUCLEOTIDE SEQUENCE [LARGE SCALE GENOMIC DNA]</scope>
    <source>
        <strain evidence="2">ATCC 74030 / MF5533</strain>
    </source>
</reference>
<keyword evidence="2" id="KW-1185">Reference proteome</keyword>
<organism evidence="1 2">
    <name type="scientific">Glarea lozoyensis (strain ATCC 74030 / MF5533)</name>
    <dbReference type="NCBI Taxonomy" id="1104152"/>
    <lineage>
        <taxon>Eukaryota</taxon>
        <taxon>Fungi</taxon>
        <taxon>Dikarya</taxon>
        <taxon>Ascomycota</taxon>
        <taxon>Pezizomycotina</taxon>
        <taxon>Leotiomycetes</taxon>
        <taxon>Helotiales</taxon>
        <taxon>Helotiaceae</taxon>
        <taxon>Glarea</taxon>
    </lineage>
</organism>
<dbReference type="AlphaFoldDB" id="H0EPJ9"/>
<dbReference type="Proteomes" id="UP000005446">
    <property type="component" value="Unassembled WGS sequence"/>
</dbReference>
<comment type="caution">
    <text evidence="1">The sequence shown here is derived from an EMBL/GenBank/DDBJ whole genome shotgun (WGS) entry which is preliminary data.</text>
</comment>
<proteinExistence type="predicted"/>
<gene>
    <name evidence="1" type="ORF">M7I_4580</name>
</gene>
<dbReference type="InParanoid" id="H0EPJ9"/>
<dbReference type="EMBL" id="AGUE01000112">
    <property type="protein sequence ID" value="EHK99567.1"/>
    <property type="molecule type" value="Genomic_DNA"/>
</dbReference>
<name>H0EPJ9_GLAL7</name>
<sequence>MPPLSTRRPKRIVLPLQKPMAPESLITLLNACNVEAPAALSKAPVANVVAVFCFIPTSHHTSKKPSQRRKFTIF</sequence>
<evidence type="ECO:0000313" key="1">
    <source>
        <dbReference type="EMBL" id="EHK99567.1"/>
    </source>
</evidence>
<evidence type="ECO:0000313" key="2">
    <source>
        <dbReference type="Proteomes" id="UP000005446"/>
    </source>
</evidence>
<dbReference type="HOGENOM" id="CLU_2688047_0_0_1"/>
<accession>H0EPJ9</accession>
<protein>
    <submittedName>
        <fullName evidence="1">Uncharacterized protein</fullName>
    </submittedName>
</protein>